<dbReference type="PROSITE" id="PS51384">
    <property type="entry name" value="FAD_FR"/>
    <property type="match status" value="1"/>
</dbReference>
<dbReference type="Pfam" id="PF08021">
    <property type="entry name" value="FAD_binding_9"/>
    <property type="match status" value="1"/>
</dbReference>
<dbReference type="PANTHER" id="PTHR30157">
    <property type="entry name" value="FERRIC REDUCTASE, NADPH-DEPENDENT"/>
    <property type="match status" value="1"/>
</dbReference>
<sequence length="276" mass="28718">MLAEVVRTARLTPHLVRVVLGGAGLAPFMTPVEVDSYVKLGFLPAGALDACPLGADGRVDVPALRATLPDGVDVRLRAYTVRAWDDAARELTVDLVVHGDEGVAGPWALGATAGDRVLVHGPGGAWSPRDDVDAHLLVGDASALPAVAVALERLAPDAVGAAFVEVHGPADELDLAAPAGVAVHWLHHGDDAPGSTLAPAVRAWAWPAGRVGAFVHGEAGAVKELRAHLRVDHRVARGDLSISGYWRLGADDEGWRAGKRAWTQQIEQAEAAAGLD</sequence>
<gene>
    <name evidence="2" type="ORF">Cph01nite_03960</name>
</gene>
<dbReference type="EMBL" id="BONP01000002">
    <property type="protein sequence ID" value="GIG38634.1"/>
    <property type="molecule type" value="Genomic_DNA"/>
</dbReference>
<keyword evidence="3" id="KW-1185">Reference proteome</keyword>
<dbReference type="InterPro" id="IPR017938">
    <property type="entry name" value="Riboflavin_synthase-like_b-brl"/>
</dbReference>
<dbReference type="CDD" id="cd06193">
    <property type="entry name" value="siderophore_interacting"/>
    <property type="match status" value="1"/>
</dbReference>
<proteinExistence type="predicted"/>
<dbReference type="Pfam" id="PF04954">
    <property type="entry name" value="SIP"/>
    <property type="match status" value="1"/>
</dbReference>
<accession>A0ABQ4DGZ6</accession>
<comment type="caution">
    <text evidence="2">The sequence shown here is derived from an EMBL/GenBank/DDBJ whole genome shotgun (WGS) entry which is preliminary data.</text>
</comment>
<dbReference type="InterPro" id="IPR017927">
    <property type="entry name" value="FAD-bd_FR_type"/>
</dbReference>
<name>A0ABQ4DGZ6_9CELL</name>
<protein>
    <submittedName>
        <fullName evidence="2">Siderophore-interacting protein</fullName>
    </submittedName>
</protein>
<evidence type="ECO:0000313" key="2">
    <source>
        <dbReference type="EMBL" id="GIG38634.1"/>
    </source>
</evidence>
<organism evidence="2 3">
    <name type="scientific">Cellulomonas phragmiteti</name>
    <dbReference type="NCBI Taxonomy" id="478780"/>
    <lineage>
        <taxon>Bacteria</taxon>
        <taxon>Bacillati</taxon>
        <taxon>Actinomycetota</taxon>
        <taxon>Actinomycetes</taxon>
        <taxon>Micrococcales</taxon>
        <taxon>Cellulomonadaceae</taxon>
        <taxon>Cellulomonas</taxon>
    </lineage>
</organism>
<dbReference type="PANTHER" id="PTHR30157:SF0">
    <property type="entry name" value="NADPH-DEPENDENT FERRIC-CHELATE REDUCTASE"/>
    <property type="match status" value="1"/>
</dbReference>
<dbReference type="Gene3D" id="3.40.50.80">
    <property type="entry name" value="Nucleotide-binding domain of ferredoxin-NADP reductase (FNR) module"/>
    <property type="match status" value="1"/>
</dbReference>
<dbReference type="Gene3D" id="2.40.30.10">
    <property type="entry name" value="Translation factors"/>
    <property type="match status" value="1"/>
</dbReference>
<dbReference type="InterPro" id="IPR039374">
    <property type="entry name" value="SIP_fam"/>
</dbReference>
<evidence type="ECO:0000259" key="1">
    <source>
        <dbReference type="PROSITE" id="PS51384"/>
    </source>
</evidence>
<dbReference type="SUPFAM" id="SSF63380">
    <property type="entry name" value="Riboflavin synthase domain-like"/>
    <property type="match status" value="1"/>
</dbReference>
<dbReference type="Proteomes" id="UP000614741">
    <property type="component" value="Unassembled WGS sequence"/>
</dbReference>
<dbReference type="InterPro" id="IPR013113">
    <property type="entry name" value="SIP_FAD-bd"/>
</dbReference>
<evidence type="ECO:0000313" key="3">
    <source>
        <dbReference type="Proteomes" id="UP000614741"/>
    </source>
</evidence>
<reference evidence="2 3" key="1">
    <citation type="submission" date="2021-01" db="EMBL/GenBank/DDBJ databases">
        <title>Whole genome shotgun sequence of Cellulomonas phragmiteti NBRC 110785.</title>
        <authorList>
            <person name="Komaki H."/>
            <person name="Tamura T."/>
        </authorList>
    </citation>
    <scope>NUCLEOTIDE SEQUENCE [LARGE SCALE GENOMIC DNA]</scope>
    <source>
        <strain evidence="2 3">NBRC 110785</strain>
    </source>
</reference>
<feature type="domain" description="FAD-binding FR-type" evidence="1">
    <location>
        <begin position="1"/>
        <end position="129"/>
    </location>
</feature>
<dbReference type="InterPro" id="IPR007037">
    <property type="entry name" value="SIP_rossman_dom"/>
</dbReference>
<dbReference type="InterPro" id="IPR039261">
    <property type="entry name" value="FNR_nucleotide-bd"/>
</dbReference>